<accession>A0A941EAH5</accession>
<name>A0A941EAH5_9ACTN</name>
<gene>
    <name evidence="1" type="ORF">KDK95_14940</name>
</gene>
<dbReference type="PANTHER" id="PTHR43739:SF5">
    <property type="entry name" value="EXO-ALPHA-SIALIDASE"/>
    <property type="match status" value="1"/>
</dbReference>
<dbReference type="RefSeq" id="WP_212518754.1">
    <property type="nucleotide sequence ID" value="NZ_JAGSOH010000038.1"/>
</dbReference>
<dbReference type="Gene3D" id="2.130.10.10">
    <property type="entry name" value="YVTN repeat-like/Quinoprotein amine dehydrogenase"/>
    <property type="match status" value="1"/>
</dbReference>
<dbReference type="GO" id="GO:0010411">
    <property type="term" value="P:xyloglucan metabolic process"/>
    <property type="evidence" value="ECO:0007669"/>
    <property type="project" value="TreeGrafter"/>
</dbReference>
<proteinExistence type="predicted"/>
<keyword evidence="2" id="KW-1185">Reference proteome</keyword>
<dbReference type="InterPro" id="IPR052025">
    <property type="entry name" value="Xyloglucanase_GH74"/>
</dbReference>
<reference evidence="1" key="1">
    <citation type="submission" date="2021-04" db="EMBL/GenBank/DDBJ databases">
        <title>Genome based classification of Actinospica acidithermotolerans sp. nov., an actinobacterium isolated from an Indonesian hot spring.</title>
        <authorList>
            <person name="Kusuma A.B."/>
            <person name="Putra K.E."/>
            <person name="Nafisah S."/>
            <person name="Loh J."/>
            <person name="Nouioui I."/>
            <person name="Goodfellow M."/>
        </authorList>
    </citation>
    <scope>NUCLEOTIDE SEQUENCE</scope>
    <source>
        <strain evidence="1">MGRD01-02</strain>
    </source>
</reference>
<dbReference type="EMBL" id="JAGSOH010000038">
    <property type="protein sequence ID" value="MBR7827612.1"/>
    <property type="molecule type" value="Genomic_DNA"/>
</dbReference>
<evidence type="ECO:0000313" key="2">
    <source>
        <dbReference type="Proteomes" id="UP000676325"/>
    </source>
</evidence>
<comment type="caution">
    <text evidence="1">The sequence shown here is derived from an EMBL/GenBank/DDBJ whole genome shotgun (WGS) entry which is preliminary data.</text>
</comment>
<dbReference type="Proteomes" id="UP000676325">
    <property type="component" value="Unassembled WGS sequence"/>
</dbReference>
<protein>
    <recommendedName>
        <fullName evidence="3">Glycosyl hydrolase</fullName>
    </recommendedName>
</protein>
<evidence type="ECO:0008006" key="3">
    <source>
        <dbReference type="Google" id="ProtNLM"/>
    </source>
</evidence>
<organism evidence="1 2">
    <name type="scientific">Actinospica acidithermotolerans</name>
    <dbReference type="NCBI Taxonomy" id="2828514"/>
    <lineage>
        <taxon>Bacteria</taxon>
        <taxon>Bacillati</taxon>
        <taxon>Actinomycetota</taxon>
        <taxon>Actinomycetes</taxon>
        <taxon>Catenulisporales</taxon>
        <taxon>Actinospicaceae</taxon>
        <taxon>Actinospica</taxon>
    </lineage>
</organism>
<dbReference type="AlphaFoldDB" id="A0A941EAH5"/>
<dbReference type="CDD" id="cd15482">
    <property type="entry name" value="Sialidase_non-viral"/>
    <property type="match status" value="1"/>
</dbReference>
<dbReference type="InterPro" id="IPR015943">
    <property type="entry name" value="WD40/YVTN_repeat-like_dom_sf"/>
</dbReference>
<dbReference type="SUPFAM" id="SSF110296">
    <property type="entry name" value="Oligoxyloglucan reducing end-specific cellobiohydrolase"/>
    <property type="match status" value="1"/>
</dbReference>
<sequence length="361" mass="39223">MAETLLLAGTRKGLVLARRRAGSWETESLQLPMQAIYAVGIDTRGTAPRLFAGATSEHWGPTVLHSDDFGRSWQEPDHAPVSFPEKTAAALGRVWQIQPGPEDQPGVVYAGTEPTALFRSEDGGRTFEFNQALWDHPHRPEWAPGGGGQALHTIVPYPGDPDRMLVAMSSGGVYRTRDGGRSWSAANSGIKCTFLPEGEQYPEFGQCVHKVAPDAGDPDRLYLQNHNGVYRSADWGGTWTEAAKGLPAEFGFAVAADKHRPGSAYLFPLTSDGFRFAPDFRRRVYRTEDGGEAWSSASEGLPAEDFYGLVLRDALCTDDADPAGVYFGTRTGELYACADDRWTTVATGLPDVLSVRATVLD</sequence>
<dbReference type="PANTHER" id="PTHR43739">
    <property type="entry name" value="XYLOGLUCANASE (EUROFUNG)"/>
    <property type="match status" value="1"/>
</dbReference>
<evidence type="ECO:0000313" key="1">
    <source>
        <dbReference type="EMBL" id="MBR7827612.1"/>
    </source>
</evidence>